<accession>A0A8B7QRY8</accession>
<dbReference type="InterPro" id="IPR013783">
    <property type="entry name" value="Ig-like_fold"/>
</dbReference>
<dbReference type="AlphaFoldDB" id="A0A8B7QRY8"/>
<feature type="domain" description="Ig-like" evidence="6">
    <location>
        <begin position="145"/>
        <end position="226"/>
    </location>
</feature>
<dbReference type="GO" id="GO:0002682">
    <property type="term" value="P:regulation of immune system process"/>
    <property type="evidence" value="ECO:0007669"/>
    <property type="project" value="TreeGrafter"/>
</dbReference>
<evidence type="ECO:0000256" key="5">
    <source>
        <dbReference type="SAM" id="SignalP"/>
    </source>
</evidence>
<evidence type="ECO:0000313" key="8">
    <source>
        <dbReference type="RefSeq" id="XP_019490493.1"/>
    </source>
</evidence>
<dbReference type="Pfam" id="PF13895">
    <property type="entry name" value="Ig_2"/>
    <property type="match status" value="1"/>
</dbReference>
<dbReference type="GO" id="GO:1990782">
    <property type="term" value="F:protein tyrosine kinase binding"/>
    <property type="evidence" value="ECO:0007669"/>
    <property type="project" value="TreeGrafter"/>
</dbReference>
<gene>
    <name evidence="8" type="primary">LOC109378637</name>
</gene>
<dbReference type="FunFam" id="2.60.40.10:FF:000244">
    <property type="entry name" value="carcinoembryonic antigen-related cell adhesion molecule 16"/>
    <property type="match status" value="1"/>
</dbReference>
<reference evidence="8" key="1">
    <citation type="submission" date="2025-08" db="UniProtKB">
        <authorList>
            <consortium name="RefSeq"/>
        </authorList>
    </citation>
    <scope>IDENTIFICATION</scope>
    <source>
        <tissue evidence="8">Muscle</tissue>
    </source>
</reference>
<dbReference type="GO" id="GO:0005886">
    <property type="term" value="C:plasma membrane"/>
    <property type="evidence" value="ECO:0007669"/>
    <property type="project" value="TreeGrafter"/>
</dbReference>
<comment type="similarity">
    <text evidence="4">Belongs to the immunoglobulin superfamily. CEA family.</text>
</comment>
<dbReference type="InterPro" id="IPR050831">
    <property type="entry name" value="CEA_cell_adhesion"/>
</dbReference>
<dbReference type="GO" id="GO:0007165">
    <property type="term" value="P:signal transduction"/>
    <property type="evidence" value="ECO:0007669"/>
    <property type="project" value="TreeGrafter"/>
</dbReference>
<keyword evidence="3" id="KW-0393">Immunoglobulin domain</keyword>
<dbReference type="InterPro" id="IPR003598">
    <property type="entry name" value="Ig_sub2"/>
</dbReference>
<dbReference type="KEGG" id="hai:109378637"/>
<dbReference type="Proteomes" id="UP000694851">
    <property type="component" value="Unplaced"/>
</dbReference>
<dbReference type="InterPro" id="IPR036179">
    <property type="entry name" value="Ig-like_dom_sf"/>
</dbReference>
<dbReference type="Pfam" id="PF13927">
    <property type="entry name" value="Ig_3"/>
    <property type="match status" value="1"/>
</dbReference>
<keyword evidence="7" id="KW-1185">Reference proteome</keyword>
<evidence type="ECO:0000256" key="4">
    <source>
        <dbReference type="ARBA" id="ARBA00038222"/>
    </source>
</evidence>
<dbReference type="SUPFAM" id="SSF48726">
    <property type="entry name" value="Immunoglobulin"/>
    <property type="match status" value="3"/>
</dbReference>
<evidence type="ECO:0000256" key="1">
    <source>
        <dbReference type="ARBA" id="ARBA00022729"/>
    </source>
</evidence>
<organism evidence="7 8">
    <name type="scientific">Hipposideros armiger</name>
    <name type="common">Great Himalayan leaf-nosed bat</name>
    <dbReference type="NCBI Taxonomy" id="186990"/>
    <lineage>
        <taxon>Eukaryota</taxon>
        <taxon>Metazoa</taxon>
        <taxon>Chordata</taxon>
        <taxon>Craniata</taxon>
        <taxon>Vertebrata</taxon>
        <taxon>Euteleostomi</taxon>
        <taxon>Mammalia</taxon>
        <taxon>Eutheria</taxon>
        <taxon>Laurasiatheria</taxon>
        <taxon>Chiroptera</taxon>
        <taxon>Yinpterochiroptera</taxon>
        <taxon>Rhinolophoidea</taxon>
        <taxon>Hipposideridae</taxon>
        <taxon>Hipposideros</taxon>
    </lineage>
</organism>
<feature type="chain" id="PRO_5034623412" evidence="5">
    <location>
        <begin position="35"/>
        <end position="336"/>
    </location>
</feature>
<keyword evidence="2" id="KW-0325">Glycoprotein</keyword>
<dbReference type="InterPro" id="IPR003599">
    <property type="entry name" value="Ig_sub"/>
</dbReference>
<dbReference type="CDD" id="cd20948">
    <property type="entry name" value="IgC2_CEACAM5-like"/>
    <property type="match status" value="1"/>
</dbReference>
<feature type="non-terminal residue" evidence="8">
    <location>
        <position position="1"/>
    </location>
</feature>
<dbReference type="PROSITE" id="PS50835">
    <property type="entry name" value="IG_LIKE"/>
    <property type="match status" value="2"/>
</dbReference>
<evidence type="ECO:0000256" key="2">
    <source>
        <dbReference type="ARBA" id="ARBA00023180"/>
    </source>
</evidence>
<dbReference type="SMART" id="SM00408">
    <property type="entry name" value="IGc2"/>
    <property type="match status" value="2"/>
</dbReference>
<dbReference type="SMART" id="SM00409">
    <property type="entry name" value="IG"/>
    <property type="match status" value="3"/>
</dbReference>
<dbReference type="Gene3D" id="2.60.40.10">
    <property type="entry name" value="Immunoglobulins"/>
    <property type="match status" value="3"/>
</dbReference>
<dbReference type="CDD" id="cd05774">
    <property type="entry name" value="IgV_CEACAM_D1"/>
    <property type="match status" value="1"/>
</dbReference>
<feature type="domain" description="Ig-like" evidence="6">
    <location>
        <begin position="228"/>
        <end position="305"/>
    </location>
</feature>
<evidence type="ECO:0000259" key="6">
    <source>
        <dbReference type="PROSITE" id="PS50835"/>
    </source>
</evidence>
<dbReference type="RefSeq" id="XP_019490493.1">
    <property type="nucleotide sequence ID" value="XM_019634948.1"/>
</dbReference>
<keyword evidence="1 5" id="KW-0732">Signal</keyword>
<evidence type="ECO:0000313" key="7">
    <source>
        <dbReference type="Proteomes" id="UP000694851"/>
    </source>
</evidence>
<feature type="signal peptide" evidence="5">
    <location>
        <begin position="1"/>
        <end position="34"/>
    </location>
</feature>
<dbReference type="PANTHER" id="PTHR44427:SF1">
    <property type="entry name" value="CARCINOEMBRYONIC ANTIGEN-RELATED CELL ADHESION MOLECULE 1"/>
    <property type="match status" value="1"/>
</dbReference>
<evidence type="ECO:0000256" key="3">
    <source>
        <dbReference type="ARBA" id="ARBA00023319"/>
    </source>
</evidence>
<dbReference type="Pfam" id="PF07686">
    <property type="entry name" value="V-set"/>
    <property type="match status" value="1"/>
</dbReference>
<name>A0A8B7QRY8_HIPAR</name>
<dbReference type="PANTHER" id="PTHR44427">
    <property type="entry name" value="CARCINOEMBRYONIC ANTIGEN-RELATED CELL ADHESION MOLECULE 19"/>
    <property type="match status" value="1"/>
</dbReference>
<proteinExistence type="inferred from homology"/>
<dbReference type="GeneID" id="109378637"/>
<dbReference type="OrthoDB" id="6159398at2759"/>
<dbReference type="FunFam" id="2.60.40.10:FF:000340">
    <property type="entry name" value="Carcinoembryonic antigen-related cell adhesion molecule 1"/>
    <property type="match status" value="1"/>
</dbReference>
<sequence>GFIFPSQHIDPNIDQFLSFLLVSLLTFWSPPTTAQLTLELMPPNAAEGKDVLFLVHNQNQDLLRYTWYKGERRDPKRYIASYRTDAQRNATGPAYSGRETIYPNGSLLVQRVTLEDTGYYTLHTFNTPFRTNVVTGQLRVFPELPKPNITSNNSNPVEHKDPVVFMCEPEIQDTTYLWLFNSQSIQNSSKLEQSKDNRTLTLLYVTRNDTGPYECESRNPVSASRSDPLYLNVLYTHYRSGANLSLSCYAASNHPAQYSWLINGSLKQSSQELFITNITANDSGTYTCLVHNFVTGRNNTATPLPGPRTAVPIYEDLLNPNTDIYCRIDPKADVAS</sequence>
<dbReference type="GO" id="GO:0009986">
    <property type="term" value="C:cell surface"/>
    <property type="evidence" value="ECO:0007669"/>
    <property type="project" value="TreeGrafter"/>
</dbReference>
<dbReference type="InterPro" id="IPR007110">
    <property type="entry name" value="Ig-like_dom"/>
</dbReference>
<dbReference type="InterPro" id="IPR013106">
    <property type="entry name" value="Ig_V-set"/>
</dbReference>
<dbReference type="CDD" id="cd05740">
    <property type="entry name" value="IgI_hCEACAM_2_4_6_like"/>
    <property type="match status" value="1"/>
</dbReference>
<protein>
    <submittedName>
        <fullName evidence="8">Carcinoembryonic antigen-related cell adhesion molecule 1-like</fullName>
    </submittedName>
</protein>